<evidence type="ECO:0000313" key="4">
    <source>
        <dbReference type="Proteomes" id="UP000253324"/>
    </source>
</evidence>
<dbReference type="InterPro" id="IPR007712">
    <property type="entry name" value="RelE/ParE_toxin"/>
</dbReference>
<reference evidence="3 4" key="1">
    <citation type="submission" date="2018-07" db="EMBL/GenBank/DDBJ databases">
        <title>Genomic Encyclopedia of Type Strains, Phase III (KMG-III): the genomes of soil and plant-associated and newly described type strains.</title>
        <authorList>
            <person name="Whitman W."/>
        </authorList>
    </citation>
    <scope>NUCLEOTIDE SEQUENCE [LARGE SCALE GENOMIC DNA]</scope>
    <source>
        <strain evidence="3 4">31-25a</strain>
    </source>
</reference>
<evidence type="ECO:0000313" key="3">
    <source>
        <dbReference type="EMBL" id="RCW82994.1"/>
    </source>
</evidence>
<name>A0A368YXT4_9HYPH</name>
<evidence type="ECO:0000256" key="1">
    <source>
        <dbReference type="ARBA" id="ARBA00006226"/>
    </source>
</evidence>
<sequence>MKPVSIKLSPQAERWLLEEITYIAEHSPSAAANITGKMRDLQKRLAEFPDLGVRGAILGTRRIVVKPYVLTTRFKDGVLEIAAIRHSKQGDAYTPTELAAEIDRDPEATLT</sequence>
<comment type="caution">
    <text evidence="3">The sequence shown here is derived from an EMBL/GenBank/DDBJ whole genome shotgun (WGS) entry which is preliminary data.</text>
</comment>
<keyword evidence="2" id="KW-1277">Toxin-antitoxin system</keyword>
<accession>A0A368YXT4</accession>
<evidence type="ECO:0000256" key="2">
    <source>
        <dbReference type="ARBA" id="ARBA00022649"/>
    </source>
</evidence>
<dbReference type="AlphaFoldDB" id="A0A368YXT4"/>
<dbReference type="PANTHER" id="PTHR33755">
    <property type="entry name" value="TOXIN PARE1-RELATED"/>
    <property type="match status" value="1"/>
</dbReference>
<dbReference type="InterPro" id="IPR051803">
    <property type="entry name" value="TA_system_RelE-like_toxin"/>
</dbReference>
<keyword evidence="4" id="KW-1185">Reference proteome</keyword>
<proteinExistence type="inferred from homology"/>
<protein>
    <submittedName>
        <fullName evidence="3">Plasmid stabilization system protein ParE</fullName>
    </submittedName>
</protein>
<dbReference type="RefSeq" id="WP_114430224.1">
    <property type="nucleotide sequence ID" value="NZ_QPJM01000006.1"/>
</dbReference>
<dbReference type="PANTHER" id="PTHR33755:SF6">
    <property type="entry name" value="PLASMID STABILIZATION SYSTEM PROTEIN"/>
    <property type="match status" value="1"/>
</dbReference>
<dbReference type="InterPro" id="IPR035093">
    <property type="entry name" value="RelE/ParE_toxin_dom_sf"/>
</dbReference>
<dbReference type="Gene3D" id="3.30.2310.20">
    <property type="entry name" value="RelE-like"/>
    <property type="match status" value="1"/>
</dbReference>
<organism evidence="3 4">
    <name type="scientific">Phyllobacterium bourgognense</name>
    <dbReference type="NCBI Taxonomy" id="314236"/>
    <lineage>
        <taxon>Bacteria</taxon>
        <taxon>Pseudomonadati</taxon>
        <taxon>Pseudomonadota</taxon>
        <taxon>Alphaproteobacteria</taxon>
        <taxon>Hyphomicrobiales</taxon>
        <taxon>Phyllobacteriaceae</taxon>
        <taxon>Phyllobacterium</taxon>
    </lineage>
</organism>
<comment type="similarity">
    <text evidence="1">Belongs to the RelE toxin family.</text>
</comment>
<dbReference type="EMBL" id="QPJM01000006">
    <property type="protein sequence ID" value="RCW82994.1"/>
    <property type="molecule type" value="Genomic_DNA"/>
</dbReference>
<dbReference type="OrthoDB" id="595470at2"/>
<dbReference type="Proteomes" id="UP000253324">
    <property type="component" value="Unassembled WGS sequence"/>
</dbReference>
<gene>
    <name evidence="3" type="ORF">C7476_10625</name>
</gene>
<dbReference type="Pfam" id="PF05016">
    <property type="entry name" value="ParE_toxin"/>
    <property type="match status" value="1"/>
</dbReference>